<feature type="transmembrane region" description="Helical" evidence="1">
    <location>
        <begin position="101"/>
        <end position="126"/>
    </location>
</feature>
<keyword evidence="1" id="KW-1133">Transmembrane helix</keyword>
<dbReference type="Proteomes" id="UP000326169">
    <property type="component" value="Unassembled WGS sequence"/>
</dbReference>
<organism evidence="2 3">
    <name type="scientific">Limnospira platensis NIES-46</name>
    <dbReference type="NCBI Taxonomy" id="1236695"/>
    <lineage>
        <taxon>Bacteria</taxon>
        <taxon>Bacillati</taxon>
        <taxon>Cyanobacteriota</taxon>
        <taxon>Cyanophyceae</taxon>
        <taxon>Oscillatoriophycideae</taxon>
        <taxon>Oscillatoriales</taxon>
        <taxon>Sirenicapillariaceae</taxon>
        <taxon>Limnospira</taxon>
    </lineage>
</organism>
<keyword evidence="1" id="KW-0812">Transmembrane</keyword>
<accession>A0A5M3T4Y3</accession>
<protein>
    <submittedName>
        <fullName evidence="2">Uncharacterized protein</fullName>
    </submittedName>
</protein>
<dbReference type="GeneID" id="301682833"/>
<comment type="caution">
    <text evidence="2">The sequence shown here is derived from an EMBL/GenBank/DDBJ whole genome shotgun (WGS) entry which is preliminary data.</text>
</comment>
<dbReference type="EMBL" id="BIMW01000082">
    <property type="protein sequence ID" value="GCE93927.1"/>
    <property type="molecule type" value="Genomic_DNA"/>
</dbReference>
<keyword evidence="1" id="KW-0472">Membrane</keyword>
<gene>
    <name evidence="2" type="ORF">NIES46_19790</name>
</gene>
<dbReference type="RefSeq" id="WP_152088509.1">
    <property type="nucleotide sequence ID" value="NZ_BIMW01000082.1"/>
</dbReference>
<evidence type="ECO:0000256" key="1">
    <source>
        <dbReference type="SAM" id="Phobius"/>
    </source>
</evidence>
<feature type="transmembrane region" description="Helical" evidence="1">
    <location>
        <begin position="51"/>
        <end position="75"/>
    </location>
</feature>
<name>A0A5M3T4Y3_LIMPL</name>
<evidence type="ECO:0000313" key="2">
    <source>
        <dbReference type="EMBL" id="GCE93927.1"/>
    </source>
</evidence>
<sequence>MKKRVKRLSFTVAMTVSLLLIGATLAVLGIFDDMLNWDIFSPQVEQLLRAIMAGCIVLSVFGVAITFVLGIQEIVKSIGLLQKSRGLDELETVADAPKTTYMLYMSGVVAVFAVLISALSVANFMITNHRNRVFKRIATEQMQQLSDEFVQQVSLLNEPPRADVPNTLDDLLRSVKKLSFVNDITLYLPDQQDDIIIWNYDSMWVDYPQRGFERQIVAKEYEQAIQSAFQGQPELLQALNGTTSFQWYYLIRDQQNQPLAVLRINGNQRENFREYKLK</sequence>
<evidence type="ECO:0000313" key="3">
    <source>
        <dbReference type="Proteomes" id="UP000326169"/>
    </source>
</evidence>
<keyword evidence="3" id="KW-1185">Reference proteome</keyword>
<reference evidence="2 3" key="1">
    <citation type="journal article" date="2019" name="J Genomics">
        <title>The Draft Genome of a Hydrogen-producing Cyanobacterium, Arthrospira platensis NIES-46.</title>
        <authorList>
            <person name="Suzuki S."/>
            <person name="Yamaguchi H."/>
            <person name="Kawachi M."/>
        </authorList>
    </citation>
    <scope>NUCLEOTIDE SEQUENCE [LARGE SCALE GENOMIC DNA]</scope>
    <source>
        <strain evidence="2 3">NIES-46</strain>
    </source>
</reference>
<feature type="transmembrane region" description="Helical" evidence="1">
    <location>
        <begin position="12"/>
        <end position="31"/>
    </location>
</feature>
<proteinExistence type="predicted"/>